<keyword evidence="3" id="KW-1003">Cell membrane</keyword>
<keyword evidence="5 10" id="KW-0067">ATP-binding</keyword>
<reference evidence="11" key="1">
    <citation type="submission" date="2019-01" db="EMBL/GenBank/DDBJ databases">
        <title>Anaerobic oxidation of ethane by archaea from a marine hydrocarbon seep.</title>
        <authorList>
            <person name="Musat F."/>
        </authorList>
    </citation>
    <scope>NUCLEOTIDE SEQUENCE [LARGE SCALE GENOMIC DNA]</scope>
</reference>
<protein>
    <submittedName>
        <fullName evidence="10">ABC-2 type transport system ATP-binding protein</fullName>
    </submittedName>
</protein>
<keyword evidence="4" id="KW-0547">Nucleotide-binding</keyword>
<keyword evidence="2" id="KW-0813">Transport</keyword>
<dbReference type="Gene3D" id="3.40.50.300">
    <property type="entry name" value="P-loop containing nucleotide triphosphate hydrolases"/>
    <property type="match status" value="1"/>
</dbReference>
<dbReference type="EMBL" id="RPGO01000001">
    <property type="protein sequence ID" value="RZB33248.1"/>
    <property type="molecule type" value="Genomic_DNA"/>
</dbReference>
<dbReference type="InterPro" id="IPR003593">
    <property type="entry name" value="AAA+_ATPase"/>
</dbReference>
<name>A0A8B3SB21_9EURY</name>
<dbReference type="PANTHER" id="PTHR43582:SF2">
    <property type="entry name" value="LINEARMYCIN RESISTANCE ATP-BINDING PROTEIN LNRL"/>
    <property type="match status" value="1"/>
</dbReference>
<dbReference type="AlphaFoldDB" id="A0A8B3SB21"/>
<evidence type="ECO:0000256" key="5">
    <source>
        <dbReference type="ARBA" id="ARBA00022840"/>
    </source>
</evidence>
<sequence>MWVDVNAIVTNQITKSFNGFIAVNEIDISVKEGELFGLLGPNGAGKTTLINLLSTMTRPTSGTGTVNGFDVVHDSASVRAVIGVVFQSSTLDEQLTGLENLDLHGRLYGLSASLRKKRIDEVLDLVELSHKSKILVKTYSGGMIRRLEIARGLMHHPKVLFLDEPTLGLDPQTRLHIWDYIRRLNREEGITIVLTTHYMEEADNLCDRIAIIDNGRVVALDTPEKLKSALGGDVIILTLDTPEDAKKFSRVCKETGYVSISTKDQTVYISVKKSEEAVPEVFRTAFTSGTNIRSITMRKSTLDDIFIHYTGRGIRDELVDDITYMKYKLQTKRR</sequence>
<evidence type="ECO:0000313" key="10">
    <source>
        <dbReference type="EMBL" id="RZB33248.1"/>
    </source>
</evidence>
<evidence type="ECO:0000256" key="4">
    <source>
        <dbReference type="ARBA" id="ARBA00022741"/>
    </source>
</evidence>
<dbReference type="NCBIfam" id="TIGR01188">
    <property type="entry name" value="drrA"/>
    <property type="match status" value="1"/>
</dbReference>
<evidence type="ECO:0000256" key="2">
    <source>
        <dbReference type="ARBA" id="ARBA00022448"/>
    </source>
</evidence>
<dbReference type="SMART" id="SM00382">
    <property type="entry name" value="AAA"/>
    <property type="match status" value="1"/>
</dbReference>
<dbReference type="GO" id="GO:0005524">
    <property type="term" value="F:ATP binding"/>
    <property type="evidence" value="ECO:0007669"/>
    <property type="project" value="UniProtKB-KW"/>
</dbReference>
<keyword evidence="6" id="KW-1278">Translocase</keyword>
<dbReference type="Pfam" id="PF13732">
    <property type="entry name" value="DrrA1-3_C"/>
    <property type="match status" value="1"/>
</dbReference>
<evidence type="ECO:0000256" key="3">
    <source>
        <dbReference type="ARBA" id="ARBA00022475"/>
    </source>
</evidence>
<dbReference type="InterPro" id="IPR025302">
    <property type="entry name" value="DrrA1/2-like_C"/>
</dbReference>
<proteinExistence type="inferred from homology"/>
<evidence type="ECO:0000256" key="1">
    <source>
        <dbReference type="ARBA" id="ARBA00004413"/>
    </source>
</evidence>
<dbReference type="Pfam" id="PF00005">
    <property type="entry name" value="ABC_tran"/>
    <property type="match status" value="1"/>
</dbReference>
<dbReference type="InterPro" id="IPR005894">
    <property type="entry name" value="DrrA"/>
</dbReference>
<dbReference type="InterPro" id="IPR027417">
    <property type="entry name" value="P-loop_NTPase"/>
</dbReference>
<dbReference type="Proteomes" id="UP000291831">
    <property type="component" value="Unassembled WGS sequence"/>
</dbReference>
<comment type="similarity">
    <text evidence="8">Belongs to the ABC transporter superfamily. Drug exporter-1 (DrugE1) (TC 3.A.1.105) family.</text>
</comment>
<dbReference type="GO" id="GO:0016887">
    <property type="term" value="F:ATP hydrolysis activity"/>
    <property type="evidence" value="ECO:0007669"/>
    <property type="project" value="InterPro"/>
</dbReference>
<dbReference type="GO" id="GO:1900753">
    <property type="term" value="P:doxorubicin transport"/>
    <property type="evidence" value="ECO:0007669"/>
    <property type="project" value="InterPro"/>
</dbReference>
<dbReference type="SUPFAM" id="SSF52540">
    <property type="entry name" value="P-loop containing nucleoside triphosphate hydrolases"/>
    <property type="match status" value="1"/>
</dbReference>
<comment type="caution">
    <text evidence="10">The sequence shown here is derived from an EMBL/GenBank/DDBJ whole genome shotgun (WGS) entry which is preliminary data.</text>
</comment>
<dbReference type="PROSITE" id="PS00211">
    <property type="entry name" value="ABC_TRANSPORTER_1"/>
    <property type="match status" value="1"/>
</dbReference>
<dbReference type="GO" id="GO:0005886">
    <property type="term" value="C:plasma membrane"/>
    <property type="evidence" value="ECO:0007669"/>
    <property type="project" value="UniProtKB-SubCell"/>
</dbReference>
<evidence type="ECO:0000256" key="7">
    <source>
        <dbReference type="ARBA" id="ARBA00023136"/>
    </source>
</evidence>
<evidence type="ECO:0000256" key="6">
    <source>
        <dbReference type="ARBA" id="ARBA00022967"/>
    </source>
</evidence>
<dbReference type="FunFam" id="3.40.50.300:FF:000589">
    <property type="entry name" value="ABC transporter, ATP-binding subunit"/>
    <property type="match status" value="1"/>
</dbReference>
<evidence type="ECO:0000256" key="8">
    <source>
        <dbReference type="ARBA" id="ARBA00049985"/>
    </source>
</evidence>
<dbReference type="PROSITE" id="PS50893">
    <property type="entry name" value="ABC_TRANSPORTER_2"/>
    <property type="match status" value="1"/>
</dbReference>
<comment type="subcellular location">
    <subcellularLocation>
        <location evidence="1">Cell membrane</location>
        <topology evidence="1">Peripheral membrane protein</topology>
        <orientation evidence="1">Cytoplasmic side</orientation>
    </subcellularLocation>
</comment>
<gene>
    <name evidence="10" type="ORF">AEth_00041</name>
</gene>
<evidence type="ECO:0000259" key="9">
    <source>
        <dbReference type="PROSITE" id="PS50893"/>
    </source>
</evidence>
<dbReference type="InterPro" id="IPR003439">
    <property type="entry name" value="ABC_transporter-like_ATP-bd"/>
</dbReference>
<dbReference type="InterPro" id="IPR017871">
    <property type="entry name" value="ABC_transporter-like_CS"/>
</dbReference>
<feature type="domain" description="ABC transporter" evidence="9">
    <location>
        <begin position="8"/>
        <end position="239"/>
    </location>
</feature>
<keyword evidence="7" id="KW-0472">Membrane</keyword>
<dbReference type="PANTHER" id="PTHR43582">
    <property type="entry name" value="LINEARMYCIN RESISTANCE ATP-BINDING PROTEIN LNRL"/>
    <property type="match status" value="1"/>
</dbReference>
<accession>A0A8B3SB21</accession>
<evidence type="ECO:0000313" key="11">
    <source>
        <dbReference type="Proteomes" id="UP000291831"/>
    </source>
</evidence>
<organism evidence="10 11">
    <name type="scientific">Candidatus Argoarchaeum ethanivorans</name>
    <dbReference type="NCBI Taxonomy" id="2608793"/>
    <lineage>
        <taxon>Archaea</taxon>
        <taxon>Methanobacteriati</taxon>
        <taxon>Methanobacteriota</taxon>
        <taxon>Stenosarchaea group</taxon>
        <taxon>Methanomicrobia</taxon>
        <taxon>Methanosarcinales</taxon>
        <taxon>Methanosarcinales incertae sedis</taxon>
        <taxon>GOM Arc I cluster</taxon>
        <taxon>Candidatus Argoarchaeum</taxon>
    </lineage>
</organism>
<dbReference type="GO" id="GO:0043215">
    <property type="term" value="P:daunorubicin transport"/>
    <property type="evidence" value="ECO:0007669"/>
    <property type="project" value="InterPro"/>
</dbReference>